<dbReference type="InterPro" id="IPR001451">
    <property type="entry name" value="Hexapep"/>
</dbReference>
<accession>A0A3D8GNH9</accession>
<dbReference type="OrthoDB" id="9794407at2"/>
<feature type="site" description="Increases basicity of active site His" evidence="1">
    <location>
        <position position="138"/>
    </location>
</feature>
<dbReference type="CDD" id="cd03360">
    <property type="entry name" value="LbH_AT_putative"/>
    <property type="match status" value="1"/>
</dbReference>
<evidence type="ECO:0000259" key="3">
    <source>
        <dbReference type="Pfam" id="PF17836"/>
    </source>
</evidence>
<protein>
    <submittedName>
        <fullName evidence="4">Acetyltransferase</fullName>
    </submittedName>
</protein>
<dbReference type="AlphaFoldDB" id="A0A3D8GNH9"/>
<dbReference type="Proteomes" id="UP000257144">
    <property type="component" value="Unassembled WGS sequence"/>
</dbReference>
<dbReference type="NCBIfam" id="TIGR03570">
    <property type="entry name" value="NeuD_NnaD"/>
    <property type="match status" value="1"/>
</dbReference>
<dbReference type="Pfam" id="PF17836">
    <property type="entry name" value="PglD_N"/>
    <property type="match status" value="1"/>
</dbReference>
<dbReference type="InterPro" id="IPR020019">
    <property type="entry name" value="AcTrfase_PglD-like"/>
</dbReference>
<dbReference type="EMBL" id="QNQT01000009">
    <property type="protein sequence ID" value="RDU35626.1"/>
    <property type="molecule type" value="Genomic_DNA"/>
</dbReference>
<feature type="binding site" evidence="2">
    <location>
        <position position="70"/>
    </location>
    <ligand>
        <name>substrate</name>
    </ligand>
</feature>
<dbReference type="InterPro" id="IPR050179">
    <property type="entry name" value="Trans_hexapeptide_repeat"/>
</dbReference>
<dbReference type="Gene3D" id="2.160.10.10">
    <property type="entry name" value="Hexapeptide repeat proteins"/>
    <property type="match status" value="1"/>
</dbReference>
<proteinExistence type="predicted"/>
<organism evidence="4 5">
    <name type="scientific">Neobacillus piezotolerans</name>
    <dbReference type="NCBI Taxonomy" id="2259171"/>
    <lineage>
        <taxon>Bacteria</taxon>
        <taxon>Bacillati</taxon>
        <taxon>Bacillota</taxon>
        <taxon>Bacilli</taxon>
        <taxon>Bacillales</taxon>
        <taxon>Bacillaceae</taxon>
        <taxon>Neobacillus</taxon>
    </lineage>
</organism>
<evidence type="ECO:0000313" key="4">
    <source>
        <dbReference type="EMBL" id="RDU35626.1"/>
    </source>
</evidence>
<evidence type="ECO:0000313" key="5">
    <source>
        <dbReference type="Proteomes" id="UP000257144"/>
    </source>
</evidence>
<sequence length="212" mass="22020">MIKLCIIGQGGHSKVVEDIALSLDEYTIAARLDDKFKYVEEKNGVVYGPISLAKELSLSDKSMKFVLAIGGNEARKKISRELSLPLDRYAVLAHPTAVVSMSASIGNGTVIMPNCIVNAAAKVGNHAILNTGSVIEHDTILGDFTHVSPNAALTGGVGVGEGTQIGVGATVIPGIQIGEWCMVGAGATVINAVNNFETVAGTPAKPITKVRV</sequence>
<feature type="binding site" evidence="2">
    <location>
        <position position="146"/>
    </location>
    <ligand>
        <name>acetyl-CoA</name>
        <dbReference type="ChEBI" id="CHEBI:57288"/>
    </ligand>
</feature>
<feature type="domain" description="PglD N-terminal" evidence="3">
    <location>
        <begin position="3"/>
        <end position="82"/>
    </location>
</feature>
<dbReference type="Gene3D" id="3.40.50.20">
    <property type="match status" value="1"/>
</dbReference>
<gene>
    <name evidence="4" type="ORF">DRW41_18005</name>
</gene>
<dbReference type="InterPro" id="IPR041561">
    <property type="entry name" value="PglD_N"/>
</dbReference>
<dbReference type="PANTHER" id="PTHR43300:SF7">
    <property type="entry name" value="UDP-N-ACETYLBACILLOSAMINE N-ACETYLTRANSFERASE"/>
    <property type="match status" value="1"/>
</dbReference>
<dbReference type="GO" id="GO:0016740">
    <property type="term" value="F:transferase activity"/>
    <property type="evidence" value="ECO:0007669"/>
    <property type="project" value="UniProtKB-KW"/>
</dbReference>
<keyword evidence="5" id="KW-1185">Reference proteome</keyword>
<dbReference type="PANTHER" id="PTHR43300">
    <property type="entry name" value="ACETYLTRANSFERASE"/>
    <property type="match status" value="1"/>
</dbReference>
<keyword evidence="4" id="KW-0808">Transferase</keyword>
<feature type="active site" description="Proton acceptor" evidence="1">
    <location>
        <position position="137"/>
    </location>
</feature>
<dbReference type="Pfam" id="PF00132">
    <property type="entry name" value="Hexapep"/>
    <property type="match status" value="2"/>
</dbReference>
<reference evidence="4 5" key="1">
    <citation type="submission" date="2018-07" db="EMBL/GenBank/DDBJ databases">
        <title>Bacillus sp. YLB-04 draft genome sequence.</title>
        <authorList>
            <person name="Yu L."/>
            <person name="Tang X."/>
        </authorList>
    </citation>
    <scope>NUCLEOTIDE SEQUENCE [LARGE SCALE GENOMIC DNA]</scope>
    <source>
        <strain evidence="4 5">YLB-04</strain>
    </source>
</reference>
<evidence type="ECO:0000256" key="2">
    <source>
        <dbReference type="PIRSR" id="PIRSR620019-2"/>
    </source>
</evidence>
<evidence type="ECO:0000256" key="1">
    <source>
        <dbReference type="PIRSR" id="PIRSR620019-1"/>
    </source>
</evidence>
<dbReference type="InterPro" id="IPR011004">
    <property type="entry name" value="Trimer_LpxA-like_sf"/>
</dbReference>
<comment type="caution">
    <text evidence="4">The sequence shown here is derived from an EMBL/GenBank/DDBJ whole genome shotgun (WGS) entry which is preliminary data.</text>
</comment>
<dbReference type="SUPFAM" id="SSF51161">
    <property type="entry name" value="Trimeric LpxA-like enzymes"/>
    <property type="match status" value="1"/>
</dbReference>
<name>A0A3D8GNH9_9BACI</name>